<dbReference type="WBParaSite" id="TMUE_3000012395.1">
    <property type="protein sequence ID" value="TMUE_3000012395.1"/>
    <property type="gene ID" value="WBGene00285746"/>
</dbReference>
<accession>A0A5S6QYR3</accession>
<dbReference type="Gene3D" id="1.50.10.10">
    <property type="match status" value="1"/>
</dbReference>
<keyword evidence="2" id="KW-0479">Metal-binding</keyword>
<sequence length="423" mass="47418">MSRYFRNPFPDYKQSEDVDALDERARFAKKTAELKRTCVGHFPATRSNCDGGVYVGLAGLAFALWYAARKDAFQAHRTEWLEDAKHLVAAHLKTITPPIARRDKPSFLLGNAGVELVSAFLNGEEASKEFADNLSSQVNVVLNEDFLPSGADEVFVGRAGVLMAVLNGRKYLNIPVLPDESIARIMDHIIASGKKYATHFARRHPETNVPPLLYQYYRVHYLGAAHGLSGILQALLSFPDILRRNAENEQVVLDCVEWMISIQQSDGNFPPTLEEMASSTTQTSDTDSEDELVHWCHGAPGTAMMLGRAFQAYKKGRYLRSLYRCADLIWKKGLLRKGPGLCHGISGNGYVFLMLYRITAELKYLYRAFTFAHFMDSLEFKQNARKPDTPYSLFEGLAGALCFFADLSEDAKKGDFPLFPVFT</sequence>
<name>A0A5S6QYR3_TRIMR</name>
<dbReference type="GO" id="GO:0005886">
    <property type="term" value="C:plasma membrane"/>
    <property type="evidence" value="ECO:0007669"/>
    <property type="project" value="TreeGrafter"/>
</dbReference>
<dbReference type="PRINTS" id="PR01951">
    <property type="entry name" value="LANCEUKARYTE"/>
</dbReference>
<evidence type="ECO:0000256" key="2">
    <source>
        <dbReference type="PIRSR" id="PIRSR607822-1"/>
    </source>
</evidence>
<dbReference type="PRINTS" id="PR01950">
    <property type="entry name" value="LANCSUPER"/>
</dbReference>
<dbReference type="PANTHER" id="PTHR12736">
    <property type="entry name" value="LANC-LIKE PROTEIN"/>
    <property type="match status" value="1"/>
</dbReference>
<evidence type="ECO:0000313" key="5">
    <source>
        <dbReference type="WBParaSite" id="TMUE_3000012395.1"/>
    </source>
</evidence>
<reference evidence="4 5" key="2">
    <citation type="submission" date="2019-12" db="UniProtKB">
        <authorList>
            <consortium name="WormBaseParasite"/>
        </authorList>
    </citation>
    <scope>IDENTIFICATION</scope>
</reference>
<dbReference type="GO" id="GO:0046872">
    <property type="term" value="F:metal ion binding"/>
    <property type="evidence" value="ECO:0007669"/>
    <property type="project" value="UniProtKB-KW"/>
</dbReference>
<dbReference type="InterPro" id="IPR007822">
    <property type="entry name" value="LANC-like"/>
</dbReference>
<keyword evidence="3" id="KW-1185">Reference proteome</keyword>
<feature type="binding site" evidence="2">
    <location>
        <position position="296"/>
    </location>
    <ligand>
        <name>Zn(2+)</name>
        <dbReference type="ChEBI" id="CHEBI:29105"/>
    </ligand>
</feature>
<dbReference type="InterPro" id="IPR020464">
    <property type="entry name" value="LanC-like_prot_euk"/>
</dbReference>
<dbReference type="GO" id="GO:0031179">
    <property type="term" value="P:peptide modification"/>
    <property type="evidence" value="ECO:0007669"/>
    <property type="project" value="InterPro"/>
</dbReference>
<proteinExistence type="inferred from homology"/>
<dbReference type="PANTHER" id="PTHR12736:SF7">
    <property type="entry name" value="LANC-LIKE PROTEIN 3"/>
    <property type="match status" value="1"/>
</dbReference>
<dbReference type="SMART" id="SM01260">
    <property type="entry name" value="LANC_like"/>
    <property type="match status" value="1"/>
</dbReference>
<evidence type="ECO:0000256" key="1">
    <source>
        <dbReference type="ARBA" id="ARBA00007179"/>
    </source>
</evidence>
<feature type="binding site" evidence="2">
    <location>
        <position position="342"/>
    </location>
    <ligand>
        <name>Zn(2+)</name>
        <dbReference type="ChEBI" id="CHEBI:29105"/>
    </ligand>
</feature>
<dbReference type="SUPFAM" id="SSF158745">
    <property type="entry name" value="LanC-like"/>
    <property type="match status" value="1"/>
</dbReference>
<feature type="binding site" evidence="2">
    <location>
        <position position="343"/>
    </location>
    <ligand>
        <name>Zn(2+)</name>
        <dbReference type="ChEBI" id="CHEBI:29105"/>
    </ligand>
</feature>
<protein>
    <submittedName>
        <fullName evidence="4 5">LanC-like protein 3 homolog</fullName>
    </submittedName>
</protein>
<dbReference type="Pfam" id="PF05147">
    <property type="entry name" value="LANC_like"/>
    <property type="match status" value="1"/>
</dbReference>
<comment type="similarity">
    <text evidence="1">Belongs to the LanC-like protein family.</text>
</comment>
<reference evidence="3" key="1">
    <citation type="submission" date="2014-03" db="EMBL/GenBank/DDBJ databases">
        <title>The whipworm genome and dual-species transcriptomics of an intimate host-pathogen interaction.</title>
        <authorList>
            <person name="Foth B.J."/>
            <person name="Tsai I.J."/>
            <person name="Reid A.J."/>
            <person name="Bancroft A.J."/>
            <person name="Nichol S."/>
            <person name="Tracey A."/>
            <person name="Holroyd N."/>
            <person name="Cotton J.A."/>
            <person name="Stanley E.J."/>
            <person name="Zarowiecki M."/>
            <person name="Liu J.Z."/>
            <person name="Huckvale T."/>
            <person name="Cooper P.J."/>
            <person name="Grencis R.K."/>
            <person name="Berriman M."/>
        </authorList>
    </citation>
    <scope>NUCLEOTIDE SEQUENCE [LARGE SCALE GENOMIC DNA]</scope>
    <source>
        <strain evidence="3">Edinburgh</strain>
    </source>
</reference>
<keyword evidence="2" id="KW-0862">Zinc</keyword>
<dbReference type="Proteomes" id="UP000046395">
    <property type="component" value="Unassembled WGS sequence"/>
</dbReference>
<evidence type="ECO:0000313" key="3">
    <source>
        <dbReference type="Proteomes" id="UP000046395"/>
    </source>
</evidence>
<dbReference type="WBParaSite" id="TMUE_0000001678.1">
    <property type="protein sequence ID" value="TMUE_0000001678.1"/>
    <property type="gene ID" value="WBGene00297563"/>
</dbReference>
<evidence type="ECO:0000313" key="4">
    <source>
        <dbReference type="WBParaSite" id="TMUE_0000001678.1"/>
    </source>
</evidence>
<dbReference type="GO" id="GO:0005975">
    <property type="term" value="P:carbohydrate metabolic process"/>
    <property type="evidence" value="ECO:0007669"/>
    <property type="project" value="InterPro"/>
</dbReference>
<dbReference type="InterPro" id="IPR012341">
    <property type="entry name" value="6hp_glycosidase-like_sf"/>
</dbReference>
<dbReference type="CDD" id="cd04794">
    <property type="entry name" value="euk_LANCL"/>
    <property type="match status" value="1"/>
</dbReference>
<dbReference type="AlphaFoldDB" id="A0A5S6QYR3"/>
<organism evidence="3 5">
    <name type="scientific">Trichuris muris</name>
    <name type="common">Mouse whipworm</name>
    <dbReference type="NCBI Taxonomy" id="70415"/>
    <lineage>
        <taxon>Eukaryota</taxon>
        <taxon>Metazoa</taxon>
        <taxon>Ecdysozoa</taxon>
        <taxon>Nematoda</taxon>
        <taxon>Enoplea</taxon>
        <taxon>Dorylaimia</taxon>
        <taxon>Trichinellida</taxon>
        <taxon>Trichuridae</taxon>
        <taxon>Trichuris</taxon>
    </lineage>
</organism>